<accession>A0ABS5QJK3</accession>
<keyword evidence="2 4" id="KW-0689">Ribosomal protein</keyword>
<reference evidence="6 7" key="1">
    <citation type="journal article" date="2021" name="Nat. Commun.">
        <title>Reductive evolution and unique predatory mode in the CPR bacterium Vampirococcus lugosii.</title>
        <authorList>
            <person name="Moreira D."/>
            <person name="Zivanovic Y."/>
            <person name="Lopez-Archilla A.I."/>
            <person name="Iniesto M."/>
            <person name="Lopez-Garcia P."/>
        </authorList>
    </citation>
    <scope>NUCLEOTIDE SEQUENCE [LARGE SCALE GENOMIC DNA]</scope>
    <source>
        <strain evidence="6">Chiprana</strain>
    </source>
</reference>
<evidence type="ECO:0000256" key="2">
    <source>
        <dbReference type="ARBA" id="ARBA00022980"/>
    </source>
</evidence>
<dbReference type="PRINTS" id="PR00064">
    <property type="entry name" value="RIBOSOMALL35"/>
</dbReference>
<protein>
    <recommendedName>
        <fullName evidence="4">Large ribosomal subunit protein bL35</fullName>
    </recommendedName>
</protein>
<evidence type="ECO:0000313" key="7">
    <source>
        <dbReference type="Proteomes" id="UP000680365"/>
    </source>
</evidence>
<dbReference type="SUPFAM" id="SSF143034">
    <property type="entry name" value="L35p-like"/>
    <property type="match status" value="1"/>
</dbReference>
<organism evidence="6 7">
    <name type="scientific">Candidatus Vampirococcus lugosii</name>
    <dbReference type="NCBI Taxonomy" id="2789015"/>
    <lineage>
        <taxon>Bacteria</taxon>
        <taxon>Candidatus Absconditibacteriota</taxon>
        <taxon>Vampirococcus</taxon>
    </lineage>
</organism>
<comment type="similarity">
    <text evidence="1 4 5">Belongs to the bacterial ribosomal protein bL35 family.</text>
</comment>
<dbReference type="InterPro" id="IPR037229">
    <property type="entry name" value="Ribosomal_bL35_sf"/>
</dbReference>
<dbReference type="InterPro" id="IPR001706">
    <property type="entry name" value="Ribosomal_bL35"/>
</dbReference>
<keyword evidence="7" id="KW-1185">Reference proteome</keyword>
<comment type="caution">
    <text evidence="6">The sequence shown here is derived from an EMBL/GenBank/DDBJ whole genome shotgun (WGS) entry which is preliminary data.</text>
</comment>
<evidence type="ECO:0000256" key="1">
    <source>
        <dbReference type="ARBA" id="ARBA00006598"/>
    </source>
</evidence>
<evidence type="ECO:0000313" key="6">
    <source>
        <dbReference type="EMBL" id="MBS8121450.1"/>
    </source>
</evidence>
<keyword evidence="3 4" id="KW-0687">Ribonucleoprotein</keyword>
<dbReference type="Gene3D" id="4.10.410.60">
    <property type="match status" value="1"/>
</dbReference>
<evidence type="ECO:0000256" key="3">
    <source>
        <dbReference type="ARBA" id="ARBA00023274"/>
    </source>
</evidence>
<dbReference type="Proteomes" id="UP000680365">
    <property type="component" value="Unassembled WGS sequence"/>
</dbReference>
<dbReference type="NCBIfam" id="TIGR00001">
    <property type="entry name" value="rpmI_bact"/>
    <property type="match status" value="1"/>
</dbReference>
<dbReference type="PANTHER" id="PTHR33343">
    <property type="entry name" value="54S RIBOSOMAL PROTEIN BL35M"/>
    <property type="match status" value="1"/>
</dbReference>
<dbReference type="RefSeq" id="WP_213347978.1">
    <property type="nucleotide sequence ID" value="NZ_JAEDAM010000001.1"/>
</dbReference>
<dbReference type="HAMAP" id="MF_00514">
    <property type="entry name" value="Ribosomal_bL35"/>
    <property type="match status" value="1"/>
</dbReference>
<dbReference type="EMBL" id="JAEDAM010000001">
    <property type="protein sequence ID" value="MBS8121450.1"/>
    <property type="molecule type" value="Genomic_DNA"/>
</dbReference>
<dbReference type="GO" id="GO:0005840">
    <property type="term" value="C:ribosome"/>
    <property type="evidence" value="ECO:0007669"/>
    <property type="project" value="UniProtKB-KW"/>
</dbReference>
<dbReference type="Pfam" id="PF01632">
    <property type="entry name" value="Ribosomal_L35p"/>
    <property type="match status" value="1"/>
</dbReference>
<dbReference type="InterPro" id="IPR021137">
    <property type="entry name" value="Ribosomal_bL35-like"/>
</dbReference>
<dbReference type="PANTHER" id="PTHR33343:SF1">
    <property type="entry name" value="LARGE RIBOSOMAL SUBUNIT PROTEIN BL35M"/>
    <property type="match status" value="1"/>
</dbReference>
<proteinExistence type="inferred from homology"/>
<sequence length="65" mass="7418">MYKVKTNKSMAKRIKVTKSGKLIHKKAGVSHLLTNKGSSPKKDPYGRVLSHKEEKKVRNLIPYKL</sequence>
<name>A0ABS5QJK3_9BACT</name>
<evidence type="ECO:0000256" key="4">
    <source>
        <dbReference type="HAMAP-Rule" id="MF_00514"/>
    </source>
</evidence>
<evidence type="ECO:0000256" key="5">
    <source>
        <dbReference type="RuleBase" id="RU000568"/>
    </source>
</evidence>
<gene>
    <name evidence="4" type="primary">rpmI</name>
    <name evidence="6" type="ORF">VAMP_2n341</name>
</gene>